<dbReference type="AlphaFoldDB" id="D4LB19"/>
<feature type="transmembrane region" description="Helical" evidence="1">
    <location>
        <begin position="56"/>
        <end position="73"/>
    </location>
</feature>
<dbReference type="RefSeq" id="WP_015557721.1">
    <property type="nucleotide sequence ID" value="NC_021039.1"/>
</dbReference>
<name>D4LB19_RUMC1</name>
<dbReference type="PATRIC" id="fig|213810.4.peg.504"/>
<dbReference type="GeneID" id="83155407"/>
<feature type="transmembrane region" description="Helical" evidence="1">
    <location>
        <begin position="103"/>
        <end position="124"/>
    </location>
</feature>
<protein>
    <submittedName>
        <fullName evidence="2">Uncharacterized protein</fullName>
    </submittedName>
</protein>
<proteinExistence type="predicted"/>
<keyword evidence="1" id="KW-0472">Membrane</keyword>
<accession>D4LB19</accession>
<dbReference type="EMBL" id="FP929052">
    <property type="protein sequence ID" value="CBL16814.1"/>
    <property type="molecule type" value="Genomic_DNA"/>
</dbReference>
<feature type="transmembrane region" description="Helical" evidence="1">
    <location>
        <begin position="32"/>
        <end position="50"/>
    </location>
</feature>
<reference evidence="2" key="2">
    <citation type="submission" date="2010-03" db="EMBL/GenBank/DDBJ databases">
        <authorList>
            <person name="Pajon A."/>
        </authorList>
    </citation>
    <scope>NUCLEOTIDE SEQUENCE</scope>
    <source>
        <strain evidence="2">Type strain: 18P13</strain>
    </source>
</reference>
<sequence>MKQDEAFRKNLAKKLRGAYETDERMDAVNTQGLAACGMIAILYVMVRIIYVGVHGGLALPELVLLFLMGLAIWKVNRQHKVHKLPTVFGKVVDPSPKARGKRLGLYTLNGAALALTWSLMDLFGDITGQGMCVRQFAIDFMMMLVISFLMDLVINERKIQKYNAYIARLEAEENDLS</sequence>
<evidence type="ECO:0000256" key="1">
    <source>
        <dbReference type="SAM" id="Phobius"/>
    </source>
</evidence>
<keyword evidence="3" id="KW-1185">Reference proteome</keyword>
<evidence type="ECO:0000313" key="3">
    <source>
        <dbReference type="Proteomes" id="UP000007054"/>
    </source>
</evidence>
<keyword evidence="1" id="KW-1133">Transmembrane helix</keyword>
<dbReference type="BioCyc" id="RCHA213810:RUM_RS02875-MONOMER"/>
<evidence type="ECO:0000313" key="2">
    <source>
        <dbReference type="EMBL" id="CBL16814.1"/>
    </source>
</evidence>
<feature type="transmembrane region" description="Helical" evidence="1">
    <location>
        <begin position="136"/>
        <end position="154"/>
    </location>
</feature>
<dbReference type="STRING" id="213810.RUM_05970"/>
<reference evidence="2" key="1">
    <citation type="submission" date="2010-03" db="EMBL/GenBank/DDBJ databases">
        <title>The genome sequence of Ruminococcus sp. 18P13.</title>
        <authorList>
            <consortium name="metaHIT consortium -- http://www.metahit.eu/"/>
            <person name="Pajon A."/>
            <person name="Turner K."/>
            <person name="Parkhill J."/>
            <person name="Bernalier A."/>
        </authorList>
    </citation>
    <scope>NUCLEOTIDE SEQUENCE [LARGE SCALE GENOMIC DNA]</scope>
    <source>
        <strain evidence="2">Type strain: 18P13</strain>
    </source>
</reference>
<gene>
    <name evidence="2" type="ordered locus">RUM_05970</name>
</gene>
<dbReference type="HOGENOM" id="CLU_1516835_0_0_9"/>
<dbReference type="KEGG" id="rch:RUM_05970"/>
<dbReference type="Proteomes" id="UP000007054">
    <property type="component" value="Chromosome"/>
</dbReference>
<keyword evidence="1" id="KW-0812">Transmembrane</keyword>
<organism evidence="2 3">
    <name type="scientific">Ruminococcus champanellensis (strain DSM 18848 / JCM 17042 / KCTC 15320 / 18P13)</name>
    <dbReference type="NCBI Taxonomy" id="213810"/>
    <lineage>
        <taxon>Bacteria</taxon>
        <taxon>Bacillati</taxon>
        <taxon>Bacillota</taxon>
        <taxon>Clostridia</taxon>
        <taxon>Eubacteriales</taxon>
        <taxon>Oscillospiraceae</taxon>
        <taxon>Ruminococcus</taxon>
    </lineage>
</organism>